<dbReference type="Proteomes" id="UP001159405">
    <property type="component" value="Unassembled WGS sequence"/>
</dbReference>
<feature type="domain" description="Cytochrome c oxidase assembly factor 3 mitochondrial coiled-coil" evidence="2">
    <location>
        <begin position="26"/>
        <end position="65"/>
    </location>
</feature>
<keyword evidence="1" id="KW-0812">Transmembrane</keyword>
<reference evidence="3 4" key="1">
    <citation type="submission" date="2022-05" db="EMBL/GenBank/DDBJ databases">
        <authorList>
            <consortium name="Genoscope - CEA"/>
            <person name="William W."/>
        </authorList>
    </citation>
    <scope>NUCLEOTIDE SEQUENCE [LARGE SCALE GENOMIC DNA]</scope>
</reference>
<name>A0ABN8PB60_9CNID</name>
<evidence type="ECO:0000256" key="1">
    <source>
        <dbReference type="SAM" id="Phobius"/>
    </source>
</evidence>
<evidence type="ECO:0000313" key="3">
    <source>
        <dbReference type="EMBL" id="CAH3140196.1"/>
    </source>
</evidence>
<evidence type="ECO:0000259" key="2">
    <source>
        <dbReference type="Pfam" id="PF09813"/>
    </source>
</evidence>
<accession>A0ABN8PB60</accession>
<dbReference type="Pfam" id="PF09813">
    <property type="entry name" value="Coa3_cc"/>
    <property type="match status" value="1"/>
</dbReference>
<keyword evidence="4" id="KW-1185">Reference proteome</keyword>
<feature type="transmembrane region" description="Helical" evidence="1">
    <location>
        <begin position="38"/>
        <end position="57"/>
    </location>
</feature>
<comment type="caution">
    <text evidence="3">The sequence shown here is derived from an EMBL/GenBank/DDBJ whole genome shotgun (WGS) entry which is preliminary data.</text>
</comment>
<keyword evidence="1" id="KW-1133">Transmembrane helix</keyword>
<keyword evidence="1" id="KW-0472">Membrane</keyword>
<sequence length="68" mass="7937">MADKSSDFTEAERRRMEAINKQFVARQKQLKQMKRRNLAIFACLLTSVAGIYGYTLFATKQEKLDFDD</sequence>
<proteinExistence type="predicted"/>
<evidence type="ECO:0000313" key="4">
    <source>
        <dbReference type="Proteomes" id="UP001159405"/>
    </source>
</evidence>
<dbReference type="EMBL" id="CALNXK010000064">
    <property type="protein sequence ID" value="CAH3140196.1"/>
    <property type="molecule type" value="Genomic_DNA"/>
</dbReference>
<protein>
    <recommendedName>
        <fullName evidence="2">Cytochrome c oxidase assembly factor 3 mitochondrial coiled-coil domain-containing protein</fullName>
    </recommendedName>
</protein>
<gene>
    <name evidence="3" type="ORF">PLOB_00041086</name>
</gene>
<dbReference type="InterPro" id="IPR018628">
    <property type="entry name" value="Coa3_CC"/>
</dbReference>
<organism evidence="3 4">
    <name type="scientific">Porites lobata</name>
    <dbReference type="NCBI Taxonomy" id="104759"/>
    <lineage>
        <taxon>Eukaryota</taxon>
        <taxon>Metazoa</taxon>
        <taxon>Cnidaria</taxon>
        <taxon>Anthozoa</taxon>
        <taxon>Hexacorallia</taxon>
        <taxon>Scleractinia</taxon>
        <taxon>Fungiina</taxon>
        <taxon>Poritidae</taxon>
        <taxon>Porites</taxon>
    </lineage>
</organism>